<dbReference type="GO" id="GO:0005737">
    <property type="term" value="C:cytoplasm"/>
    <property type="evidence" value="ECO:0007669"/>
    <property type="project" value="TreeGrafter"/>
</dbReference>
<protein>
    <recommendedName>
        <fullName evidence="4">Kinase</fullName>
        <ecNumber evidence="4">2.7.-.-</ecNumber>
    </recommendedName>
</protein>
<dbReference type="GO" id="GO:0046854">
    <property type="term" value="P:phosphatidylinositol phosphate biosynthetic process"/>
    <property type="evidence" value="ECO:0007669"/>
    <property type="project" value="TreeGrafter"/>
</dbReference>
<dbReference type="AlphaFoldDB" id="A0A4S4MAA4"/>
<feature type="region of interest" description="Disordered" evidence="5">
    <location>
        <begin position="275"/>
        <end position="305"/>
    </location>
</feature>
<feature type="compositionally biased region" description="Acidic residues" evidence="5">
    <location>
        <begin position="202"/>
        <end position="211"/>
    </location>
</feature>
<feature type="compositionally biased region" description="Acidic residues" evidence="5">
    <location>
        <begin position="286"/>
        <end position="305"/>
    </location>
</feature>
<keyword evidence="7" id="KW-1185">Reference proteome</keyword>
<dbReference type="GO" id="GO:0000824">
    <property type="term" value="F:inositol-1,4,5,6-tetrakisphosphate 3-kinase activity"/>
    <property type="evidence" value="ECO:0007669"/>
    <property type="project" value="TreeGrafter"/>
</dbReference>
<dbReference type="InterPro" id="IPR038286">
    <property type="entry name" value="IPK_sf"/>
</dbReference>
<accession>A0A4S4MAA4</accession>
<organism evidence="6 7">
    <name type="scientific">Bondarzewia mesenterica</name>
    <dbReference type="NCBI Taxonomy" id="1095465"/>
    <lineage>
        <taxon>Eukaryota</taxon>
        <taxon>Fungi</taxon>
        <taxon>Dikarya</taxon>
        <taxon>Basidiomycota</taxon>
        <taxon>Agaricomycotina</taxon>
        <taxon>Agaricomycetes</taxon>
        <taxon>Russulales</taxon>
        <taxon>Bondarzewiaceae</taxon>
        <taxon>Bondarzewia</taxon>
    </lineage>
</organism>
<name>A0A4S4MAA4_9AGAM</name>
<evidence type="ECO:0000256" key="3">
    <source>
        <dbReference type="ARBA" id="ARBA00022777"/>
    </source>
</evidence>
<evidence type="ECO:0000256" key="1">
    <source>
        <dbReference type="ARBA" id="ARBA00007374"/>
    </source>
</evidence>
<comment type="similarity">
    <text evidence="1 4">Belongs to the inositol phosphokinase (IPK) family.</text>
</comment>
<evidence type="ECO:0000256" key="4">
    <source>
        <dbReference type="RuleBase" id="RU363090"/>
    </source>
</evidence>
<comment type="caution">
    <text evidence="6">The sequence shown here is derived from an EMBL/GenBank/DDBJ whole genome shotgun (WGS) entry which is preliminary data.</text>
</comment>
<feature type="region of interest" description="Disordered" evidence="5">
    <location>
        <begin position="178"/>
        <end position="215"/>
    </location>
</feature>
<gene>
    <name evidence="6" type="ORF">EW146_g104</name>
</gene>
<dbReference type="PANTHER" id="PTHR12400:SF108">
    <property type="entry name" value="KINASE"/>
    <property type="match status" value="1"/>
</dbReference>
<evidence type="ECO:0000256" key="5">
    <source>
        <dbReference type="SAM" id="MobiDB-lite"/>
    </source>
</evidence>
<dbReference type="GO" id="GO:0032958">
    <property type="term" value="P:inositol phosphate biosynthetic process"/>
    <property type="evidence" value="ECO:0007669"/>
    <property type="project" value="InterPro"/>
</dbReference>
<evidence type="ECO:0000313" key="7">
    <source>
        <dbReference type="Proteomes" id="UP000310158"/>
    </source>
</evidence>
<evidence type="ECO:0000256" key="2">
    <source>
        <dbReference type="ARBA" id="ARBA00022679"/>
    </source>
</evidence>
<dbReference type="GO" id="GO:0008440">
    <property type="term" value="F:inositol-1,4,5-trisphosphate 3-kinase activity"/>
    <property type="evidence" value="ECO:0007669"/>
    <property type="project" value="TreeGrafter"/>
</dbReference>
<evidence type="ECO:0000313" key="6">
    <source>
        <dbReference type="EMBL" id="THH21461.1"/>
    </source>
</evidence>
<keyword evidence="3 4" id="KW-0418">Kinase</keyword>
<reference evidence="6 7" key="1">
    <citation type="submission" date="2019-02" db="EMBL/GenBank/DDBJ databases">
        <title>Genome sequencing of the rare red list fungi Bondarzewia mesenterica.</title>
        <authorList>
            <person name="Buettner E."/>
            <person name="Kellner H."/>
        </authorList>
    </citation>
    <scope>NUCLEOTIDE SEQUENCE [LARGE SCALE GENOMIC DNA]</scope>
    <source>
        <strain evidence="6 7">DSM 108281</strain>
    </source>
</reference>
<dbReference type="GO" id="GO:0005634">
    <property type="term" value="C:nucleus"/>
    <property type="evidence" value="ECO:0007669"/>
    <property type="project" value="TreeGrafter"/>
</dbReference>
<proteinExistence type="inferred from homology"/>
<dbReference type="PANTHER" id="PTHR12400">
    <property type="entry name" value="INOSITOL POLYPHOSPHATE KINASE"/>
    <property type="match status" value="1"/>
</dbReference>
<dbReference type="Pfam" id="PF03770">
    <property type="entry name" value="IPK"/>
    <property type="match status" value="1"/>
</dbReference>
<dbReference type="Gene3D" id="3.30.470.160">
    <property type="entry name" value="Inositol polyphosphate kinase"/>
    <property type="match status" value="1"/>
</dbReference>
<dbReference type="EMBL" id="SGPL01000002">
    <property type="protein sequence ID" value="THH21461.1"/>
    <property type="molecule type" value="Genomic_DNA"/>
</dbReference>
<keyword evidence="2 4" id="KW-0808">Transferase</keyword>
<dbReference type="OrthoDB" id="338650at2759"/>
<sequence length="376" mass="40581">MSTDTIPLTTTVSVVQALDNQVGGHAGVQTTEDGSLLIKLALPLEHQFYQTTVSDPAVAPLLPWIPKFYGTLRLSGYTSADGTIVPTELLENLSHPFVKPNILDIKLGTVLYDESASPKKRSRMEETARLTTSLETGVRLTGFQVFDNTTSTPIPTPKSYGKSIKPADLPTGISRFFPIASPTSPQPAASIETDGIQSISEAEGEGESSGEELERAVDTGLPASTLLPILESITRDVHSIREALNTVEMRMVGGSLLLMYEADWVRAEQGVQWLGAHPDGVNSDSESSDEDEDEEGDDEEEGKGMDLEVEMEIEEEEGTVGRKKPGAPYAVRLIDFAHMRLKPGEGPDVGVLKGVDTTLQLLEGRLEEVRSALAHA</sequence>
<dbReference type="InterPro" id="IPR005522">
    <property type="entry name" value="IPK"/>
</dbReference>
<dbReference type="EC" id="2.7.-.-" evidence="4"/>
<dbReference type="Proteomes" id="UP000310158">
    <property type="component" value="Unassembled WGS sequence"/>
</dbReference>
<dbReference type="SUPFAM" id="SSF56104">
    <property type="entry name" value="SAICAR synthase-like"/>
    <property type="match status" value="1"/>
</dbReference>